<reference evidence="1 2" key="1">
    <citation type="submission" date="2016-11" db="EMBL/GenBank/DDBJ databases">
        <authorList>
            <person name="Jaros S."/>
            <person name="Januszkiewicz K."/>
            <person name="Wedrychowicz H."/>
        </authorList>
    </citation>
    <scope>NUCLEOTIDE SEQUENCE [LARGE SCALE GENOMIC DNA]</scope>
    <source>
        <strain evidence="1 2">DSM 24787</strain>
    </source>
</reference>
<evidence type="ECO:0000313" key="2">
    <source>
        <dbReference type="Proteomes" id="UP000185003"/>
    </source>
</evidence>
<dbReference type="RefSeq" id="WP_074242653.1">
    <property type="nucleotide sequence ID" value="NZ_FSRA01000002.1"/>
</dbReference>
<proteinExistence type="predicted"/>
<keyword evidence="2" id="KW-1185">Reference proteome</keyword>
<protein>
    <submittedName>
        <fullName evidence="1">Uncharacterized protein</fullName>
    </submittedName>
</protein>
<dbReference type="EMBL" id="FSRA01000002">
    <property type="protein sequence ID" value="SIO53497.1"/>
    <property type="molecule type" value="Genomic_DNA"/>
</dbReference>
<dbReference type="STRING" id="536979.SAMN04488055_5426"/>
<name>A0A1N6KAZ0_9BACT</name>
<accession>A0A1N6KAZ0</accession>
<gene>
    <name evidence="1" type="ORF">SAMN04488055_5426</name>
</gene>
<dbReference type="Proteomes" id="UP000185003">
    <property type="component" value="Unassembled WGS sequence"/>
</dbReference>
<dbReference type="AlphaFoldDB" id="A0A1N6KAZ0"/>
<dbReference type="OrthoDB" id="1442826at2"/>
<evidence type="ECO:0000313" key="1">
    <source>
        <dbReference type="EMBL" id="SIO53497.1"/>
    </source>
</evidence>
<sequence>MKPLSILLPGNPPRIEEVQIYFNQKGMSSAEAECFFFFYEMKYWTSRKGGPLRNWKSTAYQWIASLLKKEPWRFNKDIH</sequence>
<organism evidence="1 2">
    <name type="scientific">Chitinophaga niabensis</name>
    <dbReference type="NCBI Taxonomy" id="536979"/>
    <lineage>
        <taxon>Bacteria</taxon>
        <taxon>Pseudomonadati</taxon>
        <taxon>Bacteroidota</taxon>
        <taxon>Chitinophagia</taxon>
        <taxon>Chitinophagales</taxon>
        <taxon>Chitinophagaceae</taxon>
        <taxon>Chitinophaga</taxon>
    </lineage>
</organism>